<keyword evidence="2" id="KW-0694">RNA-binding</keyword>
<feature type="compositionally biased region" description="Basic and acidic residues" evidence="3">
    <location>
        <begin position="72"/>
        <end position="95"/>
    </location>
</feature>
<comment type="caution">
    <text evidence="5">The sequence shown here is derived from an EMBL/GenBank/DDBJ whole genome shotgun (WGS) entry which is preliminary data.</text>
</comment>
<dbReference type="GO" id="GO:0003729">
    <property type="term" value="F:mRNA binding"/>
    <property type="evidence" value="ECO:0007669"/>
    <property type="project" value="InterPro"/>
</dbReference>
<feature type="domain" description="Histone RNA hairpin-binding protein RNA-binding" evidence="4">
    <location>
        <begin position="180"/>
        <end position="247"/>
    </location>
</feature>
<evidence type="ECO:0000259" key="4">
    <source>
        <dbReference type="Pfam" id="PF15247"/>
    </source>
</evidence>
<reference evidence="5" key="1">
    <citation type="submission" date="2023-01" db="EMBL/GenBank/DDBJ databases">
        <title>Genome assembly of the deep-sea coral Lophelia pertusa.</title>
        <authorList>
            <person name="Herrera S."/>
            <person name="Cordes E."/>
        </authorList>
    </citation>
    <scope>NUCLEOTIDE SEQUENCE</scope>
    <source>
        <strain evidence="5">USNM1676648</strain>
        <tissue evidence="5">Polyp</tissue>
    </source>
</reference>
<dbReference type="PANTHER" id="PTHR17408">
    <property type="entry name" value="HISTONE RNA HAIRPIN-BINDING PROTEIN"/>
    <property type="match status" value="1"/>
</dbReference>
<evidence type="ECO:0000256" key="2">
    <source>
        <dbReference type="ARBA" id="ARBA00022884"/>
    </source>
</evidence>
<accession>A0A9X0A3X0</accession>
<dbReference type="PANTHER" id="PTHR17408:SF0">
    <property type="entry name" value="HISTONE RNA HAIRPIN-BINDING PROTEIN"/>
    <property type="match status" value="1"/>
</dbReference>
<dbReference type="InterPro" id="IPR026502">
    <property type="entry name" value="SLBP1/SLBP2"/>
</dbReference>
<feature type="compositionally biased region" description="Basic and acidic residues" evidence="3">
    <location>
        <begin position="17"/>
        <end position="32"/>
    </location>
</feature>
<dbReference type="EMBL" id="MU825401">
    <property type="protein sequence ID" value="KAJ7392359.1"/>
    <property type="molecule type" value="Genomic_DNA"/>
</dbReference>
<comment type="similarity">
    <text evidence="1">Belongs to the SLBP family.</text>
</comment>
<dbReference type="GO" id="GO:0005737">
    <property type="term" value="C:cytoplasm"/>
    <property type="evidence" value="ECO:0007669"/>
    <property type="project" value="TreeGrafter"/>
</dbReference>
<dbReference type="FunFam" id="1.10.8.1120:FF:000001">
    <property type="entry name" value="Histone RNA hairpin-binding protein-like"/>
    <property type="match status" value="1"/>
</dbReference>
<evidence type="ECO:0000313" key="6">
    <source>
        <dbReference type="Proteomes" id="UP001163046"/>
    </source>
</evidence>
<sequence length="314" mass="36216">MEKTPSSIEIYKQPRIYSEERPRTSKESREIYKSGGHSWRRTQRRAENRIPRRKKEIPDDQCISLLPSAKSNSKENISENETPKSTKNRWIDSEKLPSSNTMHQNELDLSKEFPPLGVFSYTPELTKDWGSIVNEEEEEGKRMQTKDTKNNRIKRRLLLLSESQEENLKGSKQQKPVLTDGHKLVQRQKQIDIGKNTLSYGRYTASVFREQRTKEDPCTPDKFQVCSTRSWVGQIKLWRRKLHVWDPPSEGQEDLFSSSSQSSVQSFPCEVKMEVDSNGDADDDMMSSSTPSSVDDLFGDFDLDSCLMNDGLPL</sequence>
<dbReference type="InterPro" id="IPR038294">
    <property type="entry name" value="SLBP_RNA_bind_sf"/>
</dbReference>
<dbReference type="InterPro" id="IPR029344">
    <property type="entry name" value="SLBP_RNA_bind"/>
</dbReference>
<dbReference type="GO" id="GO:0006398">
    <property type="term" value="P:mRNA 3'-end processing by stem-loop binding and cleavage"/>
    <property type="evidence" value="ECO:0007669"/>
    <property type="project" value="TreeGrafter"/>
</dbReference>
<dbReference type="Proteomes" id="UP001163046">
    <property type="component" value="Unassembled WGS sequence"/>
</dbReference>
<evidence type="ECO:0000256" key="1">
    <source>
        <dbReference type="ARBA" id="ARBA00006151"/>
    </source>
</evidence>
<keyword evidence="6" id="KW-1185">Reference proteome</keyword>
<dbReference type="OrthoDB" id="265795at2759"/>
<evidence type="ECO:0000256" key="3">
    <source>
        <dbReference type="SAM" id="MobiDB-lite"/>
    </source>
</evidence>
<gene>
    <name evidence="5" type="ORF">OS493_012019</name>
</gene>
<evidence type="ECO:0000313" key="5">
    <source>
        <dbReference type="EMBL" id="KAJ7392359.1"/>
    </source>
</evidence>
<dbReference type="Gene3D" id="1.10.8.1120">
    <property type="entry name" value="Histone RNA hairpin-binding protein RNA-binding domain"/>
    <property type="match status" value="1"/>
</dbReference>
<proteinExistence type="inferred from homology"/>
<protein>
    <recommendedName>
        <fullName evidence="4">Histone RNA hairpin-binding protein RNA-binding domain-containing protein</fullName>
    </recommendedName>
</protein>
<dbReference type="GO" id="GO:0051028">
    <property type="term" value="P:mRNA transport"/>
    <property type="evidence" value="ECO:0007669"/>
    <property type="project" value="TreeGrafter"/>
</dbReference>
<dbReference type="GO" id="GO:0071204">
    <property type="term" value="C:histone pre-mRNA 3'end processing complex"/>
    <property type="evidence" value="ECO:0007669"/>
    <property type="project" value="TreeGrafter"/>
</dbReference>
<name>A0A9X0A3X0_9CNID</name>
<dbReference type="Pfam" id="PF15247">
    <property type="entry name" value="SLBP_RNA_bind"/>
    <property type="match status" value="1"/>
</dbReference>
<feature type="region of interest" description="Disordered" evidence="3">
    <location>
        <begin position="1"/>
        <end position="109"/>
    </location>
</feature>
<dbReference type="GO" id="GO:0071207">
    <property type="term" value="F:histone pre-mRNA stem-loop binding"/>
    <property type="evidence" value="ECO:0007669"/>
    <property type="project" value="TreeGrafter"/>
</dbReference>
<dbReference type="AlphaFoldDB" id="A0A9X0A3X0"/>
<organism evidence="5 6">
    <name type="scientific">Desmophyllum pertusum</name>
    <dbReference type="NCBI Taxonomy" id="174260"/>
    <lineage>
        <taxon>Eukaryota</taxon>
        <taxon>Metazoa</taxon>
        <taxon>Cnidaria</taxon>
        <taxon>Anthozoa</taxon>
        <taxon>Hexacorallia</taxon>
        <taxon>Scleractinia</taxon>
        <taxon>Caryophylliina</taxon>
        <taxon>Caryophylliidae</taxon>
        <taxon>Desmophyllum</taxon>
    </lineage>
</organism>